<dbReference type="Proteomes" id="UP000194127">
    <property type="component" value="Unassembled WGS sequence"/>
</dbReference>
<name>A0A1X6MZD7_9APHY</name>
<sequence length="599" mass="64500">MQNVAQTANNGAAAHININAPAVEGSQLTPAPSPALRRNTPSLRPRYLERSYGPSPSAIPPHAVQMLKTPRLPPGVQAESASTFRPAAAERDGAAHRAATPSPTPIARPPVFFPLPAAPLRGQSRPQAAVAGPSNSLADRRPVFTLPTKPDVAAVGPPRAQGLAAAPNSNPAGAAGGAANALAPFPQPSQRDSDPATEDVLMQAVTAMGKQAERAFGYHQRSQALCEQANHQLYAVVDFRKQIFQEKAARMRMLAHALRWQGWSAEALDGHLGEMLAEDGGPAAALQGEIEAIRTVMAEVDAESMSAAGKTARALRAEKRQNAPAVDPRIRREIADVVKSPSGWQRNASSRKRRWSGEASEEGDEPKGSKRARSSPPRAEASPSDAAAPQNLSKGKGKAREVSPVREEPEEAMVVEEQECATVPGMAGSLLSGSEAGEGPRGEEQAERERAEEHAEEERGEAEHAEEEHPEEDDQDDGSLPDLVSPSQTRWYRDDDDDDDDDDEEEELVDSDDLPDLVTPERLFAYRQQEDEEKHREEDDTLPALAGPAQDALPQRSSPPVERPMSPVPRRSPSVEPAQEAEATPARRKSTRRKRKGGR</sequence>
<feature type="compositionally biased region" description="Basic residues" evidence="1">
    <location>
        <begin position="586"/>
        <end position="599"/>
    </location>
</feature>
<feature type="compositionally biased region" description="Basic and acidic residues" evidence="1">
    <location>
        <begin position="438"/>
        <end position="467"/>
    </location>
</feature>
<gene>
    <name evidence="2" type="ORF">POSPLADRAFT_1057355</name>
</gene>
<protein>
    <submittedName>
        <fullName evidence="2">Uncharacterized protein</fullName>
    </submittedName>
</protein>
<evidence type="ECO:0000313" key="2">
    <source>
        <dbReference type="EMBL" id="OSX61586.1"/>
    </source>
</evidence>
<feature type="compositionally biased region" description="Low complexity" evidence="1">
    <location>
        <begin position="162"/>
        <end position="184"/>
    </location>
</feature>
<feature type="compositionally biased region" description="Acidic residues" evidence="1">
    <location>
        <begin position="494"/>
        <end position="515"/>
    </location>
</feature>
<feature type="region of interest" description="Disordered" evidence="1">
    <location>
        <begin position="311"/>
        <end position="599"/>
    </location>
</feature>
<accession>A0A1X6MZD7</accession>
<evidence type="ECO:0000313" key="3">
    <source>
        <dbReference type="Proteomes" id="UP000194127"/>
    </source>
</evidence>
<keyword evidence="3" id="KW-1185">Reference proteome</keyword>
<feature type="compositionally biased region" description="Basic and acidic residues" evidence="1">
    <location>
        <begin position="398"/>
        <end position="407"/>
    </location>
</feature>
<feature type="region of interest" description="Disordered" evidence="1">
    <location>
        <begin position="148"/>
        <end position="196"/>
    </location>
</feature>
<dbReference type="EMBL" id="KZ110598">
    <property type="protein sequence ID" value="OSX61586.1"/>
    <property type="molecule type" value="Genomic_DNA"/>
</dbReference>
<feature type="compositionally biased region" description="Acidic residues" evidence="1">
    <location>
        <begin position="468"/>
        <end position="479"/>
    </location>
</feature>
<proteinExistence type="predicted"/>
<dbReference type="OrthoDB" id="10387454at2759"/>
<feature type="compositionally biased region" description="Acidic residues" evidence="1">
    <location>
        <begin position="408"/>
        <end position="419"/>
    </location>
</feature>
<feature type="compositionally biased region" description="Low complexity" evidence="1">
    <location>
        <begin position="556"/>
        <end position="577"/>
    </location>
</feature>
<feature type="compositionally biased region" description="Low complexity" evidence="1">
    <location>
        <begin position="427"/>
        <end position="437"/>
    </location>
</feature>
<feature type="compositionally biased region" description="Basic and acidic residues" evidence="1">
    <location>
        <begin position="528"/>
        <end position="538"/>
    </location>
</feature>
<reference evidence="2 3" key="1">
    <citation type="submission" date="2017-04" db="EMBL/GenBank/DDBJ databases">
        <title>Genome Sequence of the Model Brown-Rot Fungus Postia placenta SB12.</title>
        <authorList>
            <consortium name="DOE Joint Genome Institute"/>
            <person name="Gaskell J."/>
            <person name="Kersten P."/>
            <person name="Larrondo L.F."/>
            <person name="Canessa P."/>
            <person name="Martinez D."/>
            <person name="Hibbett D."/>
            <person name="Schmoll M."/>
            <person name="Kubicek C.P."/>
            <person name="Martinez A.T."/>
            <person name="Yadav J."/>
            <person name="Master E."/>
            <person name="Magnuson J.K."/>
            <person name="James T."/>
            <person name="Yaver D."/>
            <person name="Berka R."/>
            <person name="Labutti K."/>
            <person name="Lipzen A."/>
            <person name="Aerts A."/>
            <person name="Barry K."/>
            <person name="Henrissat B."/>
            <person name="Blanchette R."/>
            <person name="Grigoriev I."/>
            <person name="Cullen D."/>
        </authorList>
    </citation>
    <scope>NUCLEOTIDE SEQUENCE [LARGE SCALE GENOMIC DNA]</scope>
    <source>
        <strain evidence="2 3">MAD-698-R-SB12</strain>
    </source>
</reference>
<feature type="compositionally biased region" description="Low complexity" evidence="1">
    <location>
        <begin position="374"/>
        <end position="389"/>
    </location>
</feature>
<dbReference type="AlphaFoldDB" id="A0A1X6MZD7"/>
<organism evidence="2 3">
    <name type="scientific">Postia placenta MAD-698-R-SB12</name>
    <dbReference type="NCBI Taxonomy" id="670580"/>
    <lineage>
        <taxon>Eukaryota</taxon>
        <taxon>Fungi</taxon>
        <taxon>Dikarya</taxon>
        <taxon>Basidiomycota</taxon>
        <taxon>Agaricomycotina</taxon>
        <taxon>Agaricomycetes</taxon>
        <taxon>Polyporales</taxon>
        <taxon>Adustoporiaceae</taxon>
        <taxon>Rhodonia</taxon>
    </lineage>
</organism>
<dbReference type="GeneID" id="36325858"/>
<feature type="region of interest" description="Disordered" evidence="1">
    <location>
        <begin position="73"/>
        <end position="109"/>
    </location>
</feature>
<evidence type="ECO:0000256" key="1">
    <source>
        <dbReference type="SAM" id="MobiDB-lite"/>
    </source>
</evidence>
<dbReference type="RefSeq" id="XP_024338380.1">
    <property type="nucleotide sequence ID" value="XM_024480908.1"/>
</dbReference>